<dbReference type="GeneID" id="41981683"/>
<evidence type="ECO:0000256" key="14">
    <source>
        <dbReference type="SAM" id="Phobius"/>
    </source>
</evidence>
<evidence type="ECO:0000256" key="8">
    <source>
        <dbReference type="ARBA" id="ARBA00023098"/>
    </source>
</evidence>
<evidence type="ECO:0000256" key="11">
    <source>
        <dbReference type="ARBA" id="ARBA00023221"/>
    </source>
</evidence>
<proteinExistence type="inferred from homology"/>
<dbReference type="GO" id="GO:0047750">
    <property type="term" value="F:cholestenol delta-isomerase activity"/>
    <property type="evidence" value="ECO:0007669"/>
    <property type="project" value="InterPro"/>
</dbReference>
<comment type="similarity">
    <text evidence="2">Belongs to the EBP family.</text>
</comment>
<name>A0A8H8R6H0_9HELO</name>
<feature type="transmembrane region" description="Helical" evidence="14">
    <location>
        <begin position="125"/>
        <end position="142"/>
    </location>
</feature>
<dbReference type="Proteomes" id="UP000431533">
    <property type="component" value="Unassembled WGS sequence"/>
</dbReference>
<dbReference type="AlphaFoldDB" id="A0A8H8R6H0"/>
<dbReference type="GO" id="GO:0000247">
    <property type="term" value="F:C-8 sterol isomerase activity"/>
    <property type="evidence" value="ECO:0007669"/>
    <property type="project" value="TreeGrafter"/>
</dbReference>
<feature type="transmembrane region" description="Helical" evidence="14">
    <location>
        <begin position="162"/>
        <end position="184"/>
    </location>
</feature>
<keyword evidence="10" id="KW-1207">Sterol metabolism</keyword>
<dbReference type="EMBL" id="QGMH01000017">
    <property type="protein sequence ID" value="TVY29478.1"/>
    <property type="molecule type" value="Genomic_DNA"/>
</dbReference>
<dbReference type="InterPro" id="IPR007905">
    <property type="entry name" value="EBP"/>
</dbReference>
<accession>A0A8H8R6H0</accession>
<comment type="caution">
    <text evidence="16">The sequence shown here is derived from an EMBL/GenBank/DDBJ whole genome shotgun (WGS) entry which is preliminary data.</text>
</comment>
<keyword evidence="8" id="KW-0443">Lipid metabolism</keyword>
<evidence type="ECO:0000256" key="6">
    <source>
        <dbReference type="ARBA" id="ARBA00022989"/>
    </source>
</evidence>
<evidence type="ECO:0000256" key="10">
    <source>
        <dbReference type="ARBA" id="ARBA00023166"/>
    </source>
</evidence>
<evidence type="ECO:0000256" key="5">
    <source>
        <dbReference type="ARBA" id="ARBA00022955"/>
    </source>
</evidence>
<evidence type="ECO:0000256" key="1">
    <source>
        <dbReference type="ARBA" id="ARBA00004141"/>
    </source>
</evidence>
<keyword evidence="6 13" id="KW-1133">Transmembrane helix</keyword>
<protein>
    <submittedName>
        <fullName evidence="16">3-beta-hydroxysteroid-Delta(8), Delta(7)-isomerase</fullName>
    </submittedName>
</protein>
<evidence type="ECO:0000256" key="4">
    <source>
        <dbReference type="ARBA" id="ARBA00022692"/>
    </source>
</evidence>
<keyword evidence="12 16" id="KW-0413">Isomerase</keyword>
<dbReference type="GO" id="GO:0016020">
    <property type="term" value="C:membrane"/>
    <property type="evidence" value="ECO:0007669"/>
    <property type="project" value="UniProtKB-SubCell"/>
</dbReference>
<evidence type="ECO:0000256" key="12">
    <source>
        <dbReference type="ARBA" id="ARBA00023235"/>
    </source>
</evidence>
<dbReference type="OrthoDB" id="58557at2759"/>
<dbReference type="GO" id="GO:0005783">
    <property type="term" value="C:endoplasmic reticulum"/>
    <property type="evidence" value="ECO:0007669"/>
    <property type="project" value="TreeGrafter"/>
</dbReference>
<dbReference type="PANTHER" id="PTHR14207">
    <property type="entry name" value="STEROL ISOMERASE"/>
    <property type="match status" value="1"/>
</dbReference>
<keyword evidence="4 13" id="KW-0812">Transmembrane</keyword>
<dbReference type="RefSeq" id="XP_031008265.1">
    <property type="nucleotide sequence ID" value="XM_031146467.1"/>
</dbReference>
<keyword evidence="5" id="KW-0752">Steroid biosynthesis</keyword>
<evidence type="ECO:0000256" key="7">
    <source>
        <dbReference type="ARBA" id="ARBA00023011"/>
    </source>
</evidence>
<organism evidence="16 17">
    <name type="scientific">Lachnellula hyalina</name>
    <dbReference type="NCBI Taxonomy" id="1316788"/>
    <lineage>
        <taxon>Eukaryota</taxon>
        <taxon>Fungi</taxon>
        <taxon>Dikarya</taxon>
        <taxon>Ascomycota</taxon>
        <taxon>Pezizomycotina</taxon>
        <taxon>Leotiomycetes</taxon>
        <taxon>Helotiales</taxon>
        <taxon>Lachnaceae</taxon>
        <taxon>Lachnellula</taxon>
    </lineage>
</organism>
<evidence type="ECO:0000256" key="3">
    <source>
        <dbReference type="ARBA" id="ARBA00022516"/>
    </source>
</evidence>
<sequence length="210" mass="23724">MAETDIIPPPHPYYPEGILLSGSNFIPNSLDAVGLVAAFGAGCTVILGSTLLLVKRVNPSLKFTDRALILWWDNSSLLRRLFHVQSFSNGKPDGFVWSIVERITWGPLSFLTAVLITKDSPYRHAIQALVSTGQFYGDFLYYTTSLFDDYFSGRRFYRPEPYYFWFYFVVMNAFWIIIPLLCLYSSIKASARAFALSSKLAVNGSVKKTL</sequence>
<keyword evidence="3" id="KW-0444">Lipid biosynthesis</keyword>
<evidence type="ECO:0000256" key="2">
    <source>
        <dbReference type="ARBA" id="ARBA00008337"/>
    </source>
</evidence>
<evidence type="ECO:0000313" key="17">
    <source>
        <dbReference type="Proteomes" id="UP000431533"/>
    </source>
</evidence>
<dbReference type="PROSITE" id="PS51751">
    <property type="entry name" value="EXPERA"/>
    <property type="match status" value="1"/>
</dbReference>
<comment type="subcellular location">
    <subcellularLocation>
        <location evidence="1">Membrane</location>
        <topology evidence="1">Multi-pass membrane protein</topology>
    </subcellularLocation>
</comment>
<keyword evidence="9 13" id="KW-0472">Membrane</keyword>
<dbReference type="GO" id="GO:0016126">
    <property type="term" value="P:sterol biosynthetic process"/>
    <property type="evidence" value="ECO:0007669"/>
    <property type="project" value="UniProtKB-KW"/>
</dbReference>
<reference evidence="16 17" key="1">
    <citation type="submission" date="2018-05" db="EMBL/GenBank/DDBJ databases">
        <title>Genome sequencing and assembly of the regulated plant pathogen Lachnellula willkommii and related sister species for the development of diagnostic species identification markers.</title>
        <authorList>
            <person name="Giroux E."/>
            <person name="Bilodeau G."/>
        </authorList>
    </citation>
    <scope>NUCLEOTIDE SEQUENCE [LARGE SCALE GENOMIC DNA]</scope>
    <source>
        <strain evidence="16 17">CBS 185.66</strain>
    </source>
</reference>
<keyword evidence="17" id="KW-1185">Reference proteome</keyword>
<dbReference type="GO" id="GO:0004769">
    <property type="term" value="F:steroid Delta-isomerase activity"/>
    <property type="evidence" value="ECO:0007669"/>
    <property type="project" value="TreeGrafter"/>
</dbReference>
<gene>
    <name evidence="16" type="primary">Ebp</name>
    <name evidence="16" type="ORF">LHYA1_G001485</name>
</gene>
<feature type="domain" description="EXPERA" evidence="15">
    <location>
        <begin position="27"/>
        <end position="183"/>
    </location>
</feature>
<keyword evidence="7" id="KW-0756">Sterol biosynthesis</keyword>
<evidence type="ECO:0000259" key="15">
    <source>
        <dbReference type="PROSITE" id="PS51751"/>
    </source>
</evidence>
<dbReference type="InterPro" id="IPR033118">
    <property type="entry name" value="EXPERA"/>
</dbReference>
<evidence type="ECO:0000256" key="13">
    <source>
        <dbReference type="PROSITE-ProRule" id="PRU01087"/>
    </source>
</evidence>
<dbReference type="PANTHER" id="PTHR14207:SF0">
    <property type="entry name" value="3-BETA-HYDROXYSTEROID-DELTA(8),DELTA(7)-ISOMERASE"/>
    <property type="match status" value="1"/>
</dbReference>
<evidence type="ECO:0000256" key="9">
    <source>
        <dbReference type="ARBA" id="ARBA00023136"/>
    </source>
</evidence>
<keyword evidence="11" id="KW-0753">Steroid metabolism</keyword>
<evidence type="ECO:0000313" key="16">
    <source>
        <dbReference type="EMBL" id="TVY29478.1"/>
    </source>
</evidence>
<dbReference type="Pfam" id="PF05241">
    <property type="entry name" value="EBP"/>
    <property type="match status" value="1"/>
</dbReference>
<feature type="transmembrane region" description="Helical" evidence="14">
    <location>
        <begin position="32"/>
        <end position="54"/>
    </location>
</feature>